<keyword evidence="4" id="KW-0862">Zinc</keyword>
<gene>
    <name evidence="6" type="ORF">DFO73_106220</name>
</gene>
<evidence type="ECO:0000256" key="2">
    <source>
        <dbReference type="ARBA" id="ARBA00013190"/>
    </source>
</evidence>
<organism evidence="6 7">
    <name type="scientific">Cytobacillus oceanisediminis</name>
    <dbReference type="NCBI Taxonomy" id="665099"/>
    <lineage>
        <taxon>Bacteria</taxon>
        <taxon>Bacillati</taxon>
        <taxon>Bacillota</taxon>
        <taxon>Bacilli</taxon>
        <taxon>Bacillales</taxon>
        <taxon>Bacillaceae</taxon>
        <taxon>Cytobacillus</taxon>
    </lineage>
</organism>
<dbReference type="PANTHER" id="PTHR42940">
    <property type="entry name" value="ALCOHOL DEHYDROGENASE 1-RELATED"/>
    <property type="match status" value="1"/>
</dbReference>
<keyword evidence="5" id="KW-0560">Oxidoreductase</keyword>
<sequence>MTTYKALKVGEAKPGEWVAVYGIGGLGHVAVQYPKAMGLKVVAVDTVDEKLAAVRIRKAPTRACRMGKTVRKGTNRLH</sequence>
<protein>
    <recommendedName>
        <fullName evidence="2">alcohol dehydrogenase</fullName>
        <ecNumber evidence="2">1.1.1.1</ecNumber>
    </recommendedName>
</protein>
<comment type="cofactor">
    <cofactor evidence="1">
        <name>Zn(2+)</name>
        <dbReference type="ChEBI" id="CHEBI:29105"/>
    </cofactor>
</comment>
<dbReference type="GO" id="GO:0046872">
    <property type="term" value="F:metal ion binding"/>
    <property type="evidence" value="ECO:0007669"/>
    <property type="project" value="UniProtKB-KW"/>
</dbReference>
<name>A0A2V3A4D1_9BACI</name>
<reference evidence="6 7" key="1">
    <citation type="submission" date="2018-05" db="EMBL/GenBank/DDBJ databases">
        <title>Freshwater and sediment microbial communities from various areas in North America, analyzing microbe dynamics in response to fracking.</title>
        <authorList>
            <person name="Lamendella R."/>
        </authorList>
    </citation>
    <scope>NUCLEOTIDE SEQUENCE [LARGE SCALE GENOMIC DNA]</scope>
    <source>
        <strain evidence="6 7">15_TX</strain>
    </source>
</reference>
<dbReference type="SUPFAM" id="SSF51735">
    <property type="entry name" value="NAD(P)-binding Rossmann-fold domains"/>
    <property type="match status" value="1"/>
</dbReference>
<dbReference type="GO" id="GO:0004022">
    <property type="term" value="F:alcohol dehydrogenase (NAD+) activity"/>
    <property type="evidence" value="ECO:0007669"/>
    <property type="project" value="UniProtKB-EC"/>
</dbReference>
<evidence type="ECO:0000256" key="4">
    <source>
        <dbReference type="ARBA" id="ARBA00022833"/>
    </source>
</evidence>
<dbReference type="EMBL" id="QGTW01000006">
    <property type="protein sequence ID" value="PWW28404.1"/>
    <property type="molecule type" value="Genomic_DNA"/>
</dbReference>
<dbReference type="Proteomes" id="UP000247150">
    <property type="component" value="Unassembled WGS sequence"/>
</dbReference>
<proteinExistence type="predicted"/>
<dbReference type="AlphaFoldDB" id="A0A2V3A4D1"/>
<evidence type="ECO:0000256" key="3">
    <source>
        <dbReference type="ARBA" id="ARBA00022723"/>
    </source>
</evidence>
<dbReference type="Gene3D" id="3.40.50.720">
    <property type="entry name" value="NAD(P)-binding Rossmann-like Domain"/>
    <property type="match status" value="1"/>
</dbReference>
<evidence type="ECO:0000313" key="7">
    <source>
        <dbReference type="Proteomes" id="UP000247150"/>
    </source>
</evidence>
<evidence type="ECO:0000256" key="1">
    <source>
        <dbReference type="ARBA" id="ARBA00001947"/>
    </source>
</evidence>
<evidence type="ECO:0000256" key="5">
    <source>
        <dbReference type="ARBA" id="ARBA00023002"/>
    </source>
</evidence>
<comment type="caution">
    <text evidence="6">The sequence shown here is derived from an EMBL/GenBank/DDBJ whole genome shotgun (WGS) entry which is preliminary data.</text>
</comment>
<dbReference type="PANTHER" id="PTHR42940:SF8">
    <property type="entry name" value="VACUOLAR PROTEIN SORTING-ASSOCIATED PROTEIN 11"/>
    <property type="match status" value="1"/>
</dbReference>
<dbReference type="EC" id="1.1.1.1" evidence="2"/>
<dbReference type="InterPro" id="IPR036291">
    <property type="entry name" value="NAD(P)-bd_dom_sf"/>
</dbReference>
<evidence type="ECO:0000313" key="6">
    <source>
        <dbReference type="EMBL" id="PWW28404.1"/>
    </source>
</evidence>
<accession>A0A2V3A4D1</accession>
<keyword evidence="3" id="KW-0479">Metal-binding</keyword>